<dbReference type="InterPro" id="IPR037490">
    <property type="entry name" value="WAP"/>
</dbReference>
<feature type="coiled-coil region" evidence="1">
    <location>
        <begin position="413"/>
        <end position="454"/>
    </location>
</feature>
<feature type="coiled-coil region" evidence="1">
    <location>
        <begin position="588"/>
        <end position="625"/>
    </location>
</feature>
<dbReference type="EMBL" id="CM004400">
    <property type="protein sequence ID" value="OAY31575.1"/>
    <property type="molecule type" value="Genomic_DNA"/>
</dbReference>
<dbReference type="Gramene" id="Manes.14G123600.7.v8.1">
    <property type="protein sequence ID" value="Manes.14G123600.7.v8.1.CDS"/>
    <property type="gene ID" value="Manes.14G123600.v8.1"/>
</dbReference>
<dbReference type="Proteomes" id="UP000091857">
    <property type="component" value="Chromosome 14"/>
</dbReference>
<keyword evidence="1" id="KW-0175">Coiled coil</keyword>
<dbReference type="Gramene" id="Manes.14G123600.9.v8.1">
    <property type="protein sequence ID" value="Manes.14G123600.9.v8.1.CDS"/>
    <property type="gene ID" value="Manes.14G123600.v8.1"/>
</dbReference>
<dbReference type="AlphaFoldDB" id="A0A2C9UL78"/>
<reference evidence="3" key="1">
    <citation type="journal article" date="2016" name="Nat. Biotechnol.">
        <title>Sequencing wild and cultivated cassava and related species reveals extensive interspecific hybridization and genetic diversity.</title>
        <authorList>
            <person name="Bredeson J.V."/>
            <person name="Lyons J.B."/>
            <person name="Prochnik S.E."/>
            <person name="Wu G.A."/>
            <person name="Ha C.M."/>
            <person name="Edsinger-Gonzales E."/>
            <person name="Grimwood J."/>
            <person name="Schmutz J."/>
            <person name="Rabbi I.Y."/>
            <person name="Egesi C."/>
            <person name="Nauluvula P."/>
            <person name="Lebot V."/>
            <person name="Ndunguru J."/>
            <person name="Mkamilo G."/>
            <person name="Bart R.S."/>
            <person name="Setter T.L."/>
            <person name="Gleadow R.M."/>
            <person name="Kulakow P."/>
            <person name="Ferguson M.E."/>
            <person name="Rounsley S."/>
            <person name="Rokhsar D.S."/>
        </authorList>
    </citation>
    <scope>NUCLEOTIDE SEQUENCE [LARGE SCALE GENOMIC DNA]</scope>
    <source>
        <strain evidence="3">cv. AM560-2</strain>
    </source>
</reference>
<evidence type="ECO:0000256" key="1">
    <source>
        <dbReference type="SAM" id="Coils"/>
    </source>
</evidence>
<sequence>MDVGVSSCSSGIVLHSDNVKEDKNLDVDILNDFDTYWEDIKDRCTVSRMVSDSVVKGMISAVEQEAAEKIALKESELAKLKETLHLYHVGADGRCSMMCHEPISGKNELYSSHSNGMVDHERLQDSFRNLKFTAKEQFKRLKKEIDKIKMKGSAPELKGLSGFLQGIMPEKWIDADRALDGLRTTLESTYVHAEDFICLSESLLFEWQQEREFQAGIERMVVKNCLQEEFDQRLWDQNAKSYDNESANWLEQIKEISSLRQELDAISKSLSVPESGHLISHGSLEHRKASVNHVSSTSLLEENGKHDESITVVPEFMDYAQLKHLSKEDLYSYCKAEMTKMKRDHELNVQQMIEEVYSLKREYLKEGGSCVPVRKAKEFDSLRKKILEVILKLDDILLENEKLSSYSNNGDCLDSLKDRLEQLRLENQQLRDLLMEKEQEIKCLSSQVSDAAEKILERSIAEEKFTRMLEDLKCVKEDAHIEASISEDLYKFLLKEVINHMKSSVQELDMEHDIIHGICEIIFREAIYSVEPTGKLEIEDSVMEYIIMQGICEVILRESFKEAEDKVGNLNLKYINENEARISLEMQALEKEKELRLTIAEREKLEEEIILLKAMIEEKDNLVQETAGALAKEREKLELVSEEFGKLRFQTTQQQMLILKYNEESEIVKGDLVKALDTIEMDKREISKLREQLEMVTNNLMEVVKEKSMLLSISQQHQDILSSVEEREREYRKQMNSIIALIQGLSEAVNDFEHKAAEDIKMNSLRLETLSPQLNSLIQKANVLRKTGLLDKQRLERRSSDLQKAEAEVDLLGDEVDALLSFLGKIYIALDHYSPILQHYPGIMEILKLVRRELSGESVKPI</sequence>
<comment type="caution">
    <text evidence="2">The sequence shown here is derived from an EMBL/GenBank/DDBJ whole genome shotgun (WGS) entry which is preliminary data.</text>
</comment>
<evidence type="ECO:0000313" key="3">
    <source>
        <dbReference type="Proteomes" id="UP000091857"/>
    </source>
</evidence>
<keyword evidence="3" id="KW-1185">Reference proteome</keyword>
<name>A0A2C9UL78_MANES</name>
<feature type="coiled-coil region" evidence="1">
    <location>
        <begin position="335"/>
        <end position="362"/>
    </location>
</feature>
<evidence type="ECO:0008006" key="4">
    <source>
        <dbReference type="Google" id="ProtNLM"/>
    </source>
</evidence>
<dbReference type="PANTHER" id="PTHR33883:SF10">
    <property type="entry name" value="WPP DOMAIN-ASSOCIATED PROTEIN"/>
    <property type="match status" value="1"/>
</dbReference>
<feature type="coiled-coil region" evidence="1">
    <location>
        <begin position="672"/>
        <end position="706"/>
    </location>
</feature>
<dbReference type="Gramene" id="Manes.14G123600.2.v8.1">
    <property type="protein sequence ID" value="Manes.14G123600.2.v8.1.CDS"/>
    <property type="gene ID" value="Manes.14G123600.v8.1"/>
</dbReference>
<proteinExistence type="predicted"/>
<dbReference type="PANTHER" id="PTHR33883">
    <property type="entry name" value="WPP DOMAIN-ASSOCIATED PROTEIN"/>
    <property type="match status" value="1"/>
</dbReference>
<organism evidence="2 3">
    <name type="scientific">Manihot esculenta</name>
    <name type="common">Cassava</name>
    <name type="synonym">Jatropha manihot</name>
    <dbReference type="NCBI Taxonomy" id="3983"/>
    <lineage>
        <taxon>Eukaryota</taxon>
        <taxon>Viridiplantae</taxon>
        <taxon>Streptophyta</taxon>
        <taxon>Embryophyta</taxon>
        <taxon>Tracheophyta</taxon>
        <taxon>Spermatophyta</taxon>
        <taxon>Magnoliopsida</taxon>
        <taxon>eudicotyledons</taxon>
        <taxon>Gunneridae</taxon>
        <taxon>Pentapetalae</taxon>
        <taxon>rosids</taxon>
        <taxon>fabids</taxon>
        <taxon>Malpighiales</taxon>
        <taxon>Euphorbiaceae</taxon>
        <taxon>Crotonoideae</taxon>
        <taxon>Manihoteae</taxon>
        <taxon>Manihot</taxon>
    </lineage>
</organism>
<dbReference type="STRING" id="3983.A0A2C9UL78"/>
<dbReference type="Gramene" id="Manes.14G123600.5.v8.1">
    <property type="protein sequence ID" value="Manes.14G123600.5.v8.1.CDS"/>
    <property type="gene ID" value="Manes.14G123600.v8.1"/>
</dbReference>
<dbReference type="Gramene" id="Manes.14G123600.8.v8.1">
    <property type="protein sequence ID" value="Manes.14G123600.8.v8.1.CDS"/>
    <property type="gene ID" value="Manes.14G123600.v8.1"/>
</dbReference>
<gene>
    <name evidence="2" type="ORF">MANES_14G123600v8</name>
</gene>
<protein>
    <recommendedName>
        <fullName evidence="4">WPP domain-associated protein</fullName>
    </recommendedName>
</protein>
<dbReference type="OMA" id="LIMQEIC"/>
<evidence type="ECO:0000313" key="2">
    <source>
        <dbReference type="EMBL" id="OAY31575.1"/>
    </source>
</evidence>
<accession>A0A2C9UL78</accession>